<accession>A0A9D2I6W7</accession>
<dbReference type="AlphaFoldDB" id="A0A9D2I6W7"/>
<dbReference type="Proteomes" id="UP000886858">
    <property type="component" value="Unassembled WGS sequence"/>
</dbReference>
<dbReference type="EMBL" id="DWYY01000107">
    <property type="protein sequence ID" value="HJA93377.1"/>
    <property type="molecule type" value="Genomic_DNA"/>
</dbReference>
<dbReference type="InterPro" id="IPR023296">
    <property type="entry name" value="Glyco_hydro_beta-prop_sf"/>
</dbReference>
<gene>
    <name evidence="1" type="ORF">H9717_09745</name>
</gene>
<dbReference type="SUPFAM" id="SSF75005">
    <property type="entry name" value="Arabinanase/levansucrase/invertase"/>
    <property type="match status" value="1"/>
</dbReference>
<reference evidence="1" key="2">
    <citation type="submission" date="2021-04" db="EMBL/GenBank/DDBJ databases">
        <authorList>
            <person name="Gilroy R."/>
        </authorList>
    </citation>
    <scope>NUCLEOTIDE SEQUENCE</scope>
    <source>
        <strain evidence="1">CHK179-7159</strain>
    </source>
</reference>
<reference evidence="1" key="1">
    <citation type="journal article" date="2021" name="PeerJ">
        <title>Extensive microbial diversity within the chicken gut microbiome revealed by metagenomics and culture.</title>
        <authorList>
            <person name="Gilroy R."/>
            <person name="Ravi A."/>
            <person name="Getino M."/>
            <person name="Pursley I."/>
            <person name="Horton D.L."/>
            <person name="Alikhan N.F."/>
            <person name="Baker D."/>
            <person name="Gharbi K."/>
            <person name="Hall N."/>
            <person name="Watson M."/>
            <person name="Adriaenssens E.M."/>
            <person name="Foster-Nyarko E."/>
            <person name="Jarju S."/>
            <person name="Secka A."/>
            <person name="Antonio M."/>
            <person name="Oren A."/>
            <person name="Chaudhuri R.R."/>
            <person name="La Ragione R."/>
            <person name="Hildebrand F."/>
            <person name="Pallen M.J."/>
        </authorList>
    </citation>
    <scope>NUCLEOTIDE SEQUENCE</scope>
    <source>
        <strain evidence="1">CHK179-7159</strain>
    </source>
</reference>
<organism evidence="1 2">
    <name type="scientific">Candidatus Eisenbergiella merdipullorum</name>
    <dbReference type="NCBI Taxonomy" id="2838553"/>
    <lineage>
        <taxon>Bacteria</taxon>
        <taxon>Bacillati</taxon>
        <taxon>Bacillota</taxon>
        <taxon>Clostridia</taxon>
        <taxon>Lachnospirales</taxon>
        <taxon>Lachnospiraceae</taxon>
        <taxon>Eisenbergiella</taxon>
    </lineage>
</organism>
<evidence type="ECO:0000313" key="1">
    <source>
        <dbReference type="EMBL" id="HJA93377.1"/>
    </source>
</evidence>
<comment type="caution">
    <text evidence="1">The sequence shown here is derived from an EMBL/GenBank/DDBJ whole genome shotgun (WGS) entry which is preliminary data.</text>
</comment>
<name>A0A9D2I6W7_9FIRM</name>
<protein>
    <submittedName>
        <fullName evidence="1">Uncharacterized protein</fullName>
    </submittedName>
</protein>
<proteinExistence type="predicted"/>
<evidence type="ECO:0000313" key="2">
    <source>
        <dbReference type="Proteomes" id="UP000886858"/>
    </source>
</evidence>
<sequence length="392" mass="45013">MKDHIFSQDHATDKELKMIEGAPITDAAGRIGIQSGGDIQKKGDAFAEEIASRFVSDFEKSGDRMVHVSTFAVIDDTVYMTYYANTKEPSEDPKDQTARLVYAPVEDMEKKTFLDLQTSGDMVGGRKVDMVYDTILMQKDDDTIHVMWTARVDENYYRFFCPFTLSTKTLGQIGVNRFQAGDIINDFSVSGIKSALSENNIPCKKMYSDIGIMQKLSSRVENGETWYYSGAYSGDFTCIIKSRDLITWKYVSQPDFINDSKWENATYVMGDKCFYFVRQQDDSEYGFLTAYHLSDHTWEKPVLVEDCQSRSDFIEYHGNLYLFHAPMDRRHIGIIKIDPENLADSSVILQARMHTSCFYPFVQYYRGNELAMSYTVERKHIRLAELSLSSYL</sequence>